<dbReference type="PATRIC" id="fig|1330330.3.peg.414"/>
<dbReference type="GO" id="GO:0005886">
    <property type="term" value="C:plasma membrane"/>
    <property type="evidence" value="ECO:0007669"/>
    <property type="project" value="UniProtKB-SubCell"/>
</dbReference>
<dbReference type="KEGG" id="kpf:IX53_02020"/>
<dbReference type="OrthoDB" id="46595at2"/>
<dbReference type="STRING" id="1330330.IX53_02020"/>
<evidence type="ECO:0000256" key="6">
    <source>
        <dbReference type="ARBA" id="ARBA00023136"/>
    </source>
</evidence>
<dbReference type="PANTHER" id="PTHR33932:SF4">
    <property type="entry name" value="NA(+)_H(+) ANTIPORTER SUBUNIT B"/>
    <property type="match status" value="1"/>
</dbReference>
<dbReference type="InterPro" id="IPR050622">
    <property type="entry name" value="CPA3_antiporter_subunitB"/>
</dbReference>
<keyword evidence="10" id="KW-1185">Reference proteome</keyword>
<keyword evidence="6 7" id="KW-0472">Membrane</keyword>
<dbReference type="Proteomes" id="UP000035159">
    <property type="component" value="Chromosome"/>
</dbReference>
<evidence type="ECO:0000256" key="3">
    <source>
        <dbReference type="ARBA" id="ARBA00022475"/>
    </source>
</evidence>
<proteinExistence type="inferred from homology"/>
<comment type="similarity">
    <text evidence="2">Belongs to the CPA3 antiporters (TC 2.A.63) subunit B family.</text>
</comment>
<keyword evidence="4 7" id="KW-0812">Transmembrane</keyword>
<dbReference type="InterPro" id="IPR007182">
    <property type="entry name" value="MnhB"/>
</dbReference>
<evidence type="ECO:0000259" key="8">
    <source>
        <dbReference type="Pfam" id="PF04039"/>
    </source>
</evidence>
<feature type="transmembrane region" description="Helical" evidence="7">
    <location>
        <begin position="124"/>
        <end position="144"/>
    </location>
</feature>
<comment type="subcellular location">
    <subcellularLocation>
        <location evidence="1">Cell membrane</location>
        <topology evidence="1">Multi-pass membrane protein</topology>
    </subcellularLocation>
</comment>
<feature type="transmembrane region" description="Helical" evidence="7">
    <location>
        <begin position="7"/>
        <end position="31"/>
    </location>
</feature>
<feature type="domain" description="Na+/H+ antiporter MnhB subunit-related protein" evidence="8">
    <location>
        <begin position="99"/>
        <end position="218"/>
    </location>
</feature>
<evidence type="ECO:0000313" key="10">
    <source>
        <dbReference type="Proteomes" id="UP000035159"/>
    </source>
</evidence>
<feature type="transmembrane region" description="Helical" evidence="7">
    <location>
        <begin position="165"/>
        <end position="187"/>
    </location>
</feature>
<dbReference type="RefSeq" id="WP_047753931.1">
    <property type="nucleotide sequence ID" value="NZ_CAJUHA010000004.1"/>
</dbReference>
<name>A0A0G2Z9M6_9BACT</name>
<gene>
    <name evidence="9" type="ORF">IX53_02020</name>
</gene>
<keyword evidence="3" id="KW-1003">Cell membrane</keyword>
<organism evidence="9 10">
    <name type="scientific">Kosmotoga pacifica</name>
    <dbReference type="NCBI Taxonomy" id="1330330"/>
    <lineage>
        <taxon>Bacteria</taxon>
        <taxon>Thermotogati</taxon>
        <taxon>Thermotogota</taxon>
        <taxon>Thermotogae</taxon>
        <taxon>Kosmotogales</taxon>
        <taxon>Kosmotogaceae</taxon>
        <taxon>Kosmotoga</taxon>
    </lineage>
</organism>
<accession>A0A0G2Z9M6</accession>
<reference evidence="9 10" key="1">
    <citation type="submission" date="2015-04" db="EMBL/GenBank/DDBJ databases">
        <title>Complete Genome Sequence of Kosmotoga pacifica SLHLJ1.</title>
        <authorList>
            <person name="Jiang L.J."/>
            <person name="Shao Z.Z."/>
            <person name="Jebbar M."/>
        </authorList>
    </citation>
    <scope>NUCLEOTIDE SEQUENCE [LARGE SCALE GENOMIC DNA]</scope>
    <source>
        <strain evidence="9 10">SLHLJ1</strain>
    </source>
</reference>
<dbReference type="PANTHER" id="PTHR33932">
    <property type="entry name" value="NA(+)/H(+) ANTIPORTER SUBUNIT B"/>
    <property type="match status" value="1"/>
</dbReference>
<protein>
    <submittedName>
        <fullName evidence="9">Sodium:proton antiporter</fullName>
    </submittedName>
</protein>
<evidence type="ECO:0000256" key="5">
    <source>
        <dbReference type="ARBA" id="ARBA00022989"/>
    </source>
</evidence>
<dbReference type="Pfam" id="PF04039">
    <property type="entry name" value="MnhB"/>
    <property type="match status" value="1"/>
</dbReference>
<evidence type="ECO:0000313" key="9">
    <source>
        <dbReference type="EMBL" id="AKI96796.1"/>
    </source>
</evidence>
<feature type="transmembrane region" description="Helical" evidence="7">
    <location>
        <begin position="93"/>
        <end position="118"/>
    </location>
</feature>
<evidence type="ECO:0000256" key="1">
    <source>
        <dbReference type="ARBA" id="ARBA00004651"/>
    </source>
</evidence>
<feature type="transmembrane region" description="Helical" evidence="7">
    <location>
        <begin position="63"/>
        <end position="81"/>
    </location>
</feature>
<evidence type="ECO:0000256" key="2">
    <source>
        <dbReference type="ARBA" id="ARBA00009425"/>
    </source>
</evidence>
<sequence>MNPKKLAAIVLVVYIFALLIFQIDFLIAGAVEMVEGKIETLVEKVRIPNAVTTVYLQSRVYDTLFEVIVFSVAVVGVTSMLKSEPRSEISEQTVFGTAEVYSSGIVAISITVFLYVVLNGHLSPGGGFAGGVILASSIILYGVSSNFIKALSHYENMRVKIVENLALIIILSIMTMCVTFPDFVLSINENQSYGSILSGGVIPLVNLLIGIKVYAGSWKMASEFVVRRGTL</sequence>
<feature type="transmembrane region" description="Helical" evidence="7">
    <location>
        <begin position="193"/>
        <end position="215"/>
    </location>
</feature>
<evidence type="ECO:0000256" key="7">
    <source>
        <dbReference type="SAM" id="Phobius"/>
    </source>
</evidence>
<dbReference type="AlphaFoldDB" id="A0A0G2Z9M6"/>
<dbReference type="EMBL" id="CP011232">
    <property type="protein sequence ID" value="AKI96796.1"/>
    <property type="molecule type" value="Genomic_DNA"/>
</dbReference>
<keyword evidence="5 7" id="KW-1133">Transmembrane helix</keyword>
<evidence type="ECO:0000256" key="4">
    <source>
        <dbReference type="ARBA" id="ARBA00022692"/>
    </source>
</evidence>